<keyword evidence="2" id="KW-1185">Reference proteome</keyword>
<accession>A0A9P6DLS8</accession>
<dbReference type="AlphaFoldDB" id="A0A9P6DLS8"/>
<comment type="caution">
    <text evidence="1">The sequence shown here is derived from an EMBL/GenBank/DDBJ whole genome shotgun (WGS) entry which is preliminary data.</text>
</comment>
<evidence type="ECO:0000313" key="1">
    <source>
        <dbReference type="EMBL" id="KAF9506167.1"/>
    </source>
</evidence>
<sequence length="52" mass="6285">MEYQIGYVRMVQGYHRKQLMREGWSRRFILVCLENGRWIENWLKIELGGPGS</sequence>
<name>A0A9P6DLS8_9AGAM</name>
<proteinExistence type="predicted"/>
<reference evidence="1" key="1">
    <citation type="journal article" date="2020" name="Nat. Commun.">
        <title>Large-scale genome sequencing of mycorrhizal fungi provides insights into the early evolution of symbiotic traits.</title>
        <authorList>
            <person name="Miyauchi S."/>
            <person name="Kiss E."/>
            <person name="Kuo A."/>
            <person name="Drula E."/>
            <person name="Kohler A."/>
            <person name="Sanchez-Garcia M."/>
            <person name="Morin E."/>
            <person name="Andreopoulos B."/>
            <person name="Barry K.W."/>
            <person name="Bonito G."/>
            <person name="Buee M."/>
            <person name="Carver A."/>
            <person name="Chen C."/>
            <person name="Cichocki N."/>
            <person name="Clum A."/>
            <person name="Culley D."/>
            <person name="Crous P.W."/>
            <person name="Fauchery L."/>
            <person name="Girlanda M."/>
            <person name="Hayes R.D."/>
            <person name="Keri Z."/>
            <person name="LaButti K."/>
            <person name="Lipzen A."/>
            <person name="Lombard V."/>
            <person name="Magnuson J."/>
            <person name="Maillard F."/>
            <person name="Murat C."/>
            <person name="Nolan M."/>
            <person name="Ohm R.A."/>
            <person name="Pangilinan J."/>
            <person name="Pereira M.F."/>
            <person name="Perotto S."/>
            <person name="Peter M."/>
            <person name="Pfister S."/>
            <person name="Riley R."/>
            <person name="Sitrit Y."/>
            <person name="Stielow J.B."/>
            <person name="Szollosi G."/>
            <person name="Zifcakova L."/>
            <person name="Stursova M."/>
            <person name="Spatafora J.W."/>
            <person name="Tedersoo L."/>
            <person name="Vaario L.M."/>
            <person name="Yamada A."/>
            <person name="Yan M."/>
            <person name="Wang P."/>
            <person name="Xu J."/>
            <person name="Bruns T."/>
            <person name="Baldrian P."/>
            <person name="Vilgalys R."/>
            <person name="Dunand C."/>
            <person name="Henrissat B."/>
            <person name="Grigoriev I.V."/>
            <person name="Hibbett D."/>
            <person name="Nagy L.G."/>
            <person name="Martin F.M."/>
        </authorList>
    </citation>
    <scope>NUCLEOTIDE SEQUENCE</scope>
    <source>
        <strain evidence="1">UP504</strain>
    </source>
</reference>
<dbReference type="Proteomes" id="UP000886523">
    <property type="component" value="Unassembled WGS sequence"/>
</dbReference>
<evidence type="ECO:0000313" key="2">
    <source>
        <dbReference type="Proteomes" id="UP000886523"/>
    </source>
</evidence>
<organism evidence="1 2">
    <name type="scientific">Hydnum rufescens UP504</name>
    <dbReference type="NCBI Taxonomy" id="1448309"/>
    <lineage>
        <taxon>Eukaryota</taxon>
        <taxon>Fungi</taxon>
        <taxon>Dikarya</taxon>
        <taxon>Basidiomycota</taxon>
        <taxon>Agaricomycotina</taxon>
        <taxon>Agaricomycetes</taxon>
        <taxon>Cantharellales</taxon>
        <taxon>Hydnaceae</taxon>
        <taxon>Hydnum</taxon>
    </lineage>
</organism>
<dbReference type="EMBL" id="MU129121">
    <property type="protein sequence ID" value="KAF9506167.1"/>
    <property type="molecule type" value="Genomic_DNA"/>
</dbReference>
<gene>
    <name evidence="1" type="ORF">BS47DRAFT_1353060</name>
</gene>
<protein>
    <submittedName>
        <fullName evidence="1">Uncharacterized protein</fullName>
    </submittedName>
</protein>